<sequence>MGVPLNKQRLKLAFRHGVPVRFRQFQSTTSDQKVAARFQKREVRGSGSARVSRVFFQPWSAVPRPCGERRQ</sequence>
<dbReference type="AlphaFoldDB" id="A0A1Q9CN53"/>
<dbReference type="EMBL" id="LSRX01001048">
    <property type="protein sequence ID" value="OLP84346.1"/>
    <property type="molecule type" value="Genomic_DNA"/>
</dbReference>
<organism evidence="1 2">
    <name type="scientific">Symbiodinium microadriaticum</name>
    <name type="common">Dinoflagellate</name>
    <name type="synonym">Zooxanthella microadriatica</name>
    <dbReference type="NCBI Taxonomy" id="2951"/>
    <lineage>
        <taxon>Eukaryota</taxon>
        <taxon>Sar</taxon>
        <taxon>Alveolata</taxon>
        <taxon>Dinophyceae</taxon>
        <taxon>Suessiales</taxon>
        <taxon>Symbiodiniaceae</taxon>
        <taxon>Symbiodinium</taxon>
    </lineage>
</organism>
<gene>
    <name evidence="1" type="ORF">AK812_SmicGene34788</name>
</gene>
<proteinExistence type="predicted"/>
<name>A0A1Q9CN53_SYMMI</name>
<evidence type="ECO:0000313" key="1">
    <source>
        <dbReference type="EMBL" id="OLP84346.1"/>
    </source>
</evidence>
<protein>
    <submittedName>
        <fullName evidence="1">Uncharacterized protein</fullName>
    </submittedName>
</protein>
<dbReference type="Proteomes" id="UP000186817">
    <property type="component" value="Unassembled WGS sequence"/>
</dbReference>
<evidence type="ECO:0000313" key="2">
    <source>
        <dbReference type="Proteomes" id="UP000186817"/>
    </source>
</evidence>
<reference evidence="1 2" key="1">
    <citation type="submission" date="2016-02" db="EMBL/GenBank/DDBJ databases">
        <title>Genome analysis of coral dinoflagellate symbionts highlights evolutionary adaptations to a symbiotic lifestyle.</title>
        <authorList>
            <person name="Aranda M."/>
            <person name="Li Y."/>
            <person name="Liew Y.J."/>
            <person name="Baumgarten S."/>
            <person name="Simakov O."/>
            <person name="Wilson M."/>
            <person name="Piel J."/>
            <person name="Ashoor H."/>
            <person name="Bougouffa S."/>
            <person name="Bajic V.B."/>
            <person name="Ryu T."/>
            <person name="Ravasi T."/>
            <person name="Bayer T."/>
            <person name="Micklem G."/>
            <person name="Kim H."/>
            <person name="Bhak J."/>
            <person name="Lajeunesse T.C."/>
            <person name="Voolstra C.R."/>
        </authorList>
    </citation>
    <scope>NUCLEOTIDE SEQUENCE [LARGE SCALE GENOMIC DNA]</scope>
    <source>
        <strain evidence="1 2">CCMP2467</strain>
    </source>
</reference>
<comment type="caution">
    <text evidence="1">The sequence shown here is derived from an EMBL/GenBank/DDBJ whole genome shotgun (WGS) entry which is preliminary data.</text>
</comment>
<keyword evidence="2" id="KW-1185">Reference proteome</keyword>
<accession>A0A1Q9CN53</accession>